<dbReference type="Pfam" id="PF13442">
    <property type="entry name" value="Cytochrome_CBB3"/>
    <property type="match status" value="1"/>
</dbReference>
<dbReference type="GO" id="GO:0020037">
    <property type="term" value="F:heme binding"/>
    <property type="evidence" value="ECO:0007669"/>
    <property type="project" value="InterPro"/>
</dbReference>
<feature type="domain" description="Cytochrome c" evidence="6">
    <location>
        <begin position="38"/>
        <end position="132"/>
    </location>
</feature>
<proteinExistence type="predicted"/>
<keyword evidence="1 4" id="KW-0349">Heme</keyword>
<keyword evidence="3 4" id="KW-0408">Iron</keyword>
<evidence type="ECO:0000256" key="2">
    <source>
        <dbReference type="ARBA" id="ARBA00022723"/>
    </source>
</evidence>
<dbReference type="Gene3D" id="1.10.760.10">
    <property type="entry name" value="Cytochrome c-like domain"/>
    <property type="match status" value="1"/>
</dbReference>
<dbReference type="PROSITE" id="PS51007">
    <property type="entry name" value="CYTC"/>
    <property type="match status" value="1"/>
</dbReference>
<dbReference type="EMBL" id="JACPUR010000003">
    <property type="protein sequence ID" value="MBI3126422.1"/>
    <property type="molecule type" value="Genomic_DNA"/>
</dbReference>
<evidence type="ECO:0000256" key="1">
    <source>
        <dbReference type="ARBA" id="ARBA00022617"/>
    </source>
</evidence>
<evidence type="ECO:0000313" key="8">
    <source>
        <dbReference type="Proteomes" id="UP000782312"/>
    </source>
</evidence>
<dbReference type="AlphaFoldDB" id="A0A932HYC3"/>
<keyword evidence="2 4" id="KW-0479">Metal-binding</keyword>
<sequence>MRNTLRRPAPTAVVLWGSVLWAAFFPSGAASAASAPRESLERGKILYTERCVFCHGKDGRGWDMQSRIARPPVPVPDLTDSAFMRGFTEKELFRVIKEGGTREGKSRFMPPSGLWLSDEDIRDVIIYVRSLERRPAGGQDGR</sequence>
<evidence type="ECO:0000259" key="6">
    <source>
        <dbReference type="PROSITE" id="PS51007"/>
    </source>
</evidence>
<dbReference type="InterPro" id="IPR036909">
    <property type="entry name" value="Cyt_c-like_dom_sf"/>
</dbReference>
<evidence type="ECO:0000256" key="5">
    <source>
        <dbReference type="SAM" id="SignalP"/>
    </source>
</evidence>
<dbReference type="GO" id="GO:0046872">
    <property type="term" value="F:metal ion binding"/>
    <property type="evidence" value="ECO:0007669"/>
    <property type="project" value="UniProtKB-KW"/>
</dbReference>
<feature type="signal peptide" evidence="5">
    <location>
        <begin position="1"/>
        <end position="32"/>
    </location>
</feature>
<comment type="caution">
    <text evidence="7">The sequence shown here is derived from an EMBL/GenBank/DDBJ whole genome shotgun (WGS) entry which is preliminary data.</text>
</comment>
<dbReference type="Proteomes" id="UP000782312">
    <property type="component" value="Unassembled WGS sequence"/>
</dbReference>
<reference evidence="7" key="1">
    <citation type="submission" date="2020-07" db="EMBL/GenBank/DDBJ databases">
        <title>Huge and variable diversity of episymbiotic CPR bacteria and DPANN archaea in groundwater ecosystems.</title>
        <authorList>
            <person name="He C.Y."/>
            <person name="Keren R."/>
            <person name="Whittaker M."/>
            <person name="Farag I.F."/>
            <person name="Doudna J."/>
            <person name="Cate J.H.D."/>
            <person name="Banfield J.F."/>
        </authorList>
    </citation>
    <scope>NUCLEOTIDE SEQUENCE</scope>
    <source>
        <strain evidence="7">NC_groundwater_763_Ag_S-0.2um_68_21</strain>
    </source>
</reference>
<feature type="chain" id="PRO_5037682192" evidence="5">
    <location>
        <begin position="33"/>
        <end position="142"/>
    </location>
</feature>
<name>A0A932HYC3_UNCTE</name>
<dbReference type="SUPFAM" id="SSF46626">
    <property type="entry name" value="Cytochrome c"/>
    <property type="match status" value="1"/>
</dbReference>
<accession>A0A932HYC3</accession>
<organism evidence="7 8">
    <name type="scientific">Tectimicrobiota bacterium</name>
    <dbReference type="NCBI Taxonomy" id="2528274"/>
    <lineage>
        <taxon>Bacteria</taxon>
        <taxon>Pseudomonadati</taxon>
        <taxon>Nitrospinota/Tectimicrobiota group</taxon>
        <taxon>Candidatus Tectimicrobiota</taxon>
    </lineage>
</organism>
<keyword evidence="5" id="KW-0732">Signal</keyword>
<gene>
    <name evidence="7" type="ORF">HYZ11_02320</name>
</gene>
<evidence type="ECO:0000256" key="4">
    <source>
        <dbReference type="PROSITE-ProRule" id="PRU00433"/>
    </source>
</evidence>
<evidence type="ECO:0000313" key="7">
    <source>
        <dbReference type="EMBL" id="MBI3126422.1"/>
    </source>
</evidence>
<evidence type="ECO:0000256" key="3">
    <source>
        <dbReference type="ARBA" id="ARBA00023004"/>
    </source>
</evidence>
<dbReference type="GO" id="GO:0009055">
    <property type="term" value="F:electron transfer activity"/>
    <property type="evidence" value="ECO:0007669"/>
    <property type="project" value="InterPro"/>
</dbReference>
<dbReference type="InterPro" id="IPR009056">
    <property type="entry name" value="Cyt_c-like_dom"/>
</dbReference>
<protein>
    <submittedName>
        <fullName evidence="7">Cytochrome c</fullName>
    </submittedName>
</protein>